<dbReference type="RefSeq" id="WP_011991366.1">
    <property type="nucleotide sequence ID" value="NC_009712.1"/>
</dbReference>
<dbReference type="GO" id="GO:0016887">
    <property type="term" value="F:ATP hydrolysis activity"/>
    <property type="evidence" value="ECO:0007669"/>
    <property type="project" value="InterPro"/>
</dbReference>
<name>A7I567_METB6</name>
<dbReference type="STRING" id="456442.Mboo_0358"/>
<dbReference type="EMBL" id="CP000780">
    <property type="protein sequence ID" value="ABS54878.1"/>
    <property type="molecule type" value="Genomic_DNA"/>
</dbReference>
<proteinExistence type="inferred from homology"/>
<dbReference type="Gene3D" id="3.40.50.300">
    <property type="entry name" value="P-loop containing nucleotide triphosphate hydrolases"/>
    <property type="match status" value="2"/>
</dbReference>
<dbReference type="REBASE" id="211886">
    <property type="entry name" value="M.Mbo6A8DndDP"/>
</dbReference>
<dbReference type="Proteomes" id="UP000002408">
    <property type="component" value="Chromosome"/>
</dbReference>
<dbReference type="SUPFAM" id="SSF52540">
    <property type="entry name" value="P-loop containing nucleoside triphosphate hydrolases"/>
    <property type="match status" value="2"/>
</dbReference>
<dbReference type="OrthoDB" id="25344at2157"/>
<accession>A7I567</accession>
<evidence type="ECO:0000256" key="1">
    <source>
        <dbReference type="ARBA" id="ARBA00023054"/>
    </source>
</evidence>
<dbReference type="GeneID" id="5411420"/>
<evidence type="ECO:0000256" key="3">
    <source>
        <dbReference type="SAM" id="Coils"/>
    </source>
</evidence>
<dbReference type="GO" id="GO:0006302">
    <property type="term" value="P:double-strand break repair"/>
    <property type="evidence" value="ECO:0007669"/>
    <property type="project" value="InterPro"/>
</dbReference>
<evidence type="ECO:0000313" key="6">
    <source>
        <dbReference type="Proteomes" id="UP000002408"/>
    </source>
</evidence>
<protein>
    <submittedName>
        <fullName evidence="5">SMC protein-like protein</fullName>
    </submittedName>
</protein>
<feature type="coiled-coil region" evidence="3">
    <location>
        <begin position="210"/>
        <end position="247"/>
    </location>
</feature>
<dbReference type="HOGENOM" id="CLU_024631_0_0_2"/>
<feature type="coiled-coil region" evidence="3">
    <location>
        <begin position="411"/>
        <end position="496"/>
    </location>
</feature>
<evidence type="ECO:0000313" key="5">
    <source>
        <dbReference type="EMBL" id="ABS54878.1"/>
    </source>
</evidence>
<reference evidence="6" key="1">
    <citation type="journal article" date="2015" name="Microbiology">
        <title>Genome of Methanoregula boonei 6A8 reveals adaptations to oligotrophic peatland environments.</title>
        <authorList>
            <person name="Braeuer S."/>
            <person name="Cadillo-Quiroz H."/>
            <person name="Kyrpides N."/>
            <person name="Woyke T."/>
            <person name="Goodwin L."/>
            <person name="Detter C."/>
            <person name="Podell S."/>
            <person name="Yavitt J.B."/>
            <person name="Zinder S.H."/>
        </authorList>
    </citation>
    <scope>NUCLEOTIDE SEQUENCE [LARGE SCALE GENOMIC DNA]</scope>
    <source>
        <strain evidence="6">DSM 21154 / JCM 14090 / 6A8</strain>
    </source>
</reference>
<dbReference type="InterPro" id="IPR027417">
    <property type="entry name" value="P-loop_NTPase"/>
</dbReference>
<keyword evidence="6" id="KW-1185">Reference proteome</keyword>
<keyword evidence="1 3" id="KW-0175">Coiled coil</keyword>
<dbReference type="InterPro" id="IPR038729">
    <property type="entry name" value="Rad50/SbcC_AAA"/>
</dbReference>
<dbReference type="InterPro" id="IPR017599">
    <property type="entry name" value="DNA_S_DndD"/>
</dbReference>
<comment type="similarity">
    <text evidence="2">Belongs to the Sph1/Sph2 family.</text>
</comment>
<gene>
    <name evidence="5" type="ordered locus">Mboo_0358</name>
</gene>
<dbReference type="eggNOG" id="arCOG00373">
    <property type="taxonomic scope" value="Archaea"/>
</dbReference>
<sequence length="673" mass="77481">MLLHSLTLENIRIFKGKNRLDFTPILTSDVKKPIILIGGKNGAGKTTLFESILLCLYGQHAPGSLMSKTKYEQYIRQIVPRSKKLEAELIPAIEIVFEFTHSGIRNTYGVRREWSLGPKFSENLTITCEGSILSELEKDQWQDLLNELIPPRFARLFLFDGEKIQNIVDDNDENNYLQDSFKSLLGLDIVDHLKADLGIYLSRHLRSSDISAINKQMKETTSEIGKIEEEKEYLEQERAKVQGQSERVQLEIGKQEQLLASEGGGFARIRDDMKAEKVRLDQFVVKTENEISELCEGLFPFAITPKYCESLKKTLIEEDKVQAHALSQEIIHANIEELNKIIQSPAFWSDVSVPSSQKEKVREKLVDLMYQHLVTDDSVKKKKLVHHLSQHEYKQLLQWIEEATKTTPKKMKELSEQLEKLTAQRLKIAEMINKAPSDEVIAPHITKLNELNQKIGQCSEQLRSINESIRQIDLRLNELNRQRKKFEEEIQGAKGGSIKMELALQVTTVLNEYAKELQKQKINYLGDNILSCFNRLIRKDDYVQKILIDENYNIILYDADGNTIPKNLLSAGEKEIFAVSLLWGLTLTSGRQLPFIIDTPLGRLDSEHRGNLVMDFFQHAGDQMIIFSTDTEIDKEYFRILQPQIARAYHLDYSKKERHTSISPGYFWQEVES</sequence>
<evidence type="ECO:0000256" key="2">
    <source>
        <dbReference type="ARBA" id="ARBA00049666"/>
    </source>
</evidence>
<dbReference type="PANTHER" id="PTHR32114">
    <property type="entry name" value="ABC TRANSPORTER ABCH.3"/>
    <property type="match status" value="1"/>
</dbReference>
<dbReference type="Pfam" id="PF13476">
    <property type="entry name" value="AAA_23"/>
    <property type="match status" value="1"/>
</dbReference>
<evidence type="ECO:0000259" key="4">
    <source>
        <dbReference type="Pfam" id="PF13476"/>
    </source>
</evidence>
<organism evidence="5 6">
    <name type="scientific">Methanoregula boonei (strain DSM 21154 / JCM 14090 / 6A8)</name>
    <dbReference type="NCBI Taxonomy" id="456442"/>
    <lineage>
        <taxon>Archaea</taxon>
        <taxon>Methanobacteriati</taxon>
        <taxon>Methanobacteriota</taxon>
        <taxon>Stenosarchaea group</taxon>
        <taxon>Methanomicrobia</taxon>
        <taxon>Methanomicrobiales</taxon>
        <taxon>Methanoregulaceae</taxon>
        <taxon>Methanoregula</taxon>
    </lineage>
</organism>
<dbReference type="AlphaFoldDB" id="A7I567"/>
<dbReference type="NCBIfam" id="TIGR03185">
    <property type="entry name" value="DNA_S_dndD"/>
    <property type="match status" value="1"/>
</dbReference>
<dbReference type="KEGG" id="mbn:Mboo_0358"/>
<dbReference type="PANTHER" id="PTHR32114:SF2">
    <property type="entry name" value="ABC TRANSPORTER ABCH.3"/>
    <property type="match status" value="1"/>
</dbReference>
<feature type="domain" description="Rad50/SbcC-type AAA" evidence="4">
    <location>
        <begin position="5"/>
        <end position="241"/>
    </location>
</feature>